<keyword evidence="1" id="KW-1133">Transmembrane helix</keyword>
<protein>
    <recommendedName>
        <fullName evidence="4">Gliding motility protein</fullName>
    </recommendedName>
</protein>
<proteinExistence type="predicted"/>
<evidence type="ECO:0000313" key="3">
    <source>
        <dbReference type="Proteomes" id="UP000307140"/>
    </source>
</evidence>
<feature type="transmembrane region" description="Helical" evidence="1">
    <location>
        <begin position="38"/>
        <end position="56"/>
    </location>
</feature>
<accession>A0A5S3N1F5</accession>
<keyword evidence="1" id="KW-0812">Transmembrane</keyword>
<comment type="caution">
    <text evidence="2">The sequence shown here is derived from an EMBL/GenBank/DDBJ whole genome shotgun (WGS) entry which is preliminary data.</text>
</comment>
<keyword evidence="1" id="KW-0472">Membrane</keyword>
<organism evidence="2 3">
    <name type="scientific">Polaribacter aestuariivivens</name>
    <dbReference type="NCBI Taxonomy" id="2304626"/>
    <lineage>
        <taxon>Bacteria</taxon>
        <taxon>Pseudomonadati</taxon>
        <taxon>Bacteroidota</taxon>
        <taxon>Flavobacteriia</taxon>
        <taxon>Flavobacteriales</taxon>
        <taxon>Flavobacteriaceae</taxon>
    </lineage>
</organism>
<dbReference type="Proteomes" id="UP000307140">
    <property type="component" value="Unassembled WGS sequence"/>
</dbReference>
<reference evidence="2 3" key="1">
    <citation type="submission" date="2019-05" db="EMBL/GenBank/DDBJ databases">
        <title>Polaribacter aestuariivivens sp. nov., isolated from a tidal flat.</title>
        <authorList>
            <person name="Yoon J.-H."/>
        </authorList>
    </citation>
    <scope>NUCLEOTIDE SEQUENCE [LARGE SCALE GENOMIC DNA]</scope>
    <source>
        <strain evidence="2 3">DBTF-3</strain>
    </source>
</reference>
<dbReference type="EMBL" id="VANR01000006">
    <property type="protein sequence ID" value="TMM28983.1"/>
    <property type="molecule type" value="Genomic_DNA"/>
</dbReference>
<evidence type="ECO:0000313" key="2">
    <source>
        <dbReference type="EMBL" id="TMM28983.1"/>
    </source>
</evidence>
<keyword evidence="3" id="KW-1185">Reference proteome</keyword>
<sequence length="74" mass="8893">MENKISKYFTYRAKNGLLYGAIFIAMSIYFYFDNNMNLTQLLLIVGIIQLVMYMIYKYLKAKKEKKTTHNNDYK</sequence>
<feature type="transmembrane region" description="Helical" evidence="1">
    <location>
        <begin position="16"/>
        <end position="32"/>
    </location>
</feature>
<gene>
    <name evidence="2" type="ORF">FDT66_11385</name>
</gene>
<evidence type="ECO:0008006" key="4">
    <source>
        <dbReference type="Google" id="ProtNLM"/>
    </source>
</evidence>
<dbReference type="AlphaFoldDB" id="A0A5S3N1F5"/>
<evidence type="ECO:0000256" key="1">
    <source>
        <dbReference type="SAM" id="Phobius"/>
    </source>
</evidence>
<dbReference type="RefSeq" id="WP_138536623.1">
    <property type="nucleotide sequence ID" value="NZ_VANR01000006.1"/>
</dbReference>
<name>A0A5S3N1F5_9FLAO</name>